<dbReference type="RefSeq" id="WP_104301966.1">
    <property type="nucleotide sequence ID" value="NZ_PSNX01000004.1"/>
</dbReference>
<organism evidence="2 3">
    <name type="scientific">Caldimonas caldifontis</name>
    <dbReference type="NCBI Taxonomy" id="1452508"/>
    <lineage>
        <taxon>Bacteria</taxon>
        <taxon>Pseudomonadati</taxon>
        <taxon>Pseudomonadota</taxon>
        <taxon>Betaproteobacteria</taxon>
        <taxon>Burkholderiales</taxon>
        <taxon>Sphaerotilaceae</taxon>
        <taxon>Caldimonas</taxon>
    </lineage>
</organism>
<name>A0A2S5SX52_9BURK</name>
<evidence type="ECO:0000256" key="1">
    <source>
        <dbReference type="SAM" id="MobiDB-lite"/>
    </source>
</evidence>
<sequence>MNRVFRAFLVWVMVIAMPVQGMAASVMLFCGPSHERMMQGLMADAPALASSLTTAPGHDRMAADHAVHEHASPEYPVADEPAAGADASGVNGLSKHHGKFTCSACAACCSALVLPASFVLPVPSSPEHLAPMSPVEPVASHQPDGLDRPPRTVLA</sequence>
<protein>
    <recommendedName>
        <fullName evidence="4">DUF2946 domain-containing protein</fullName>
    </recommendedName>
</protein>
<dbReference type="AlphaFoldDB" id="A0A2S5SX52"/>
<dbReference type="OrthoDB" id="8687565at2"/>
<evidence type="ECO:0000313" key="3">
    <source>
        <dbReference type="Proteomes" id="UP000238605"/>
    </source>
</evidence>
<reference evidence="2 3" key="1">
    <citation type="submission" date="2018-02" db="EMBL/GenBank/DDBJ databases">
        <title>Reclassifiation of [Polyangium] brachysporum DSM 7029 as Guopingzhaonella breviflexa gen. nov., sp. nov., a member of the family Comamonadaceae.</title>
        <authorList>
            <person name="Tang B."/>
        </authorList>
    </citation>
    <scope>NUCLEOTIDE SEQUENCE [LARGE SCALE GENOMIC DNA]</scope>
    <source>
        <strain evidence="2 3">BCRC 80649</strain>
    </source>
</reference>
<feature type="region of interest" description="Disordered" evidence="1">
    <location>
        <begin position="131"/>
        <end position="155"/>
    </location>
</feature>
<dbReference type="EMBL" id="PSNX01000004">
    <property type="protein sequence ID" value="PPE67147.1"/>
    <property type="molecule type" value="Genomic_DNA"/>
</dbReference>
<proteinExistence type="predicted"/>
<keyword evidence="3" id="KW-1185">Reference proteome</keyword>
<gene>
    <name evidence="2" type="ORF">C1704_06865</name>
</gene>
<evidence type="ECO:0008006" key="4">
    <source>
        <dbReference type="Google" id="ProtNLM"/>
    </source>
</evidence>
<accession>A0A2S5SX52</accession>
<dbReference type="Proteomes" id="UP000238605">
    <property type="component" value="Unassembled WGS sequence"/>
</dbReference>
<comment type="caution">
    <text evidence="2">The sequence shown here is derived from an EMBL/GenBank/DDBJ whole genome shotgun (WGS) entry which is preliminary data.</text>
</comment>
<evidence type="ECO:0000313" key="2">
    <source>
        <dbReference type="EMBL" id="PPE67147.1"/>
    </source>
</evidence>
<feature type="compositionally biased region" description="Basic and acidic residues" evidence="1">
    <location>
        <begin position="144"/>
        <end position="155"/>
    </location>
</feature>